<dbReference type="OrthoDB" id="1928087at2759"/>
<dbReference type="Pfam" id="PF02301">
    <property type="entry name" value="HORMA"/>
    <property type="match status" value="1"/>
</dbReference>
<evidence type="ECO:0000256" key="1">
    <source>
        <dbReference type="ARBA" id="ARBA00004123"/>
    </source>
</evidence>
<comment type="subcellular location">
    <subcellularLocation>
        <location evidence="2">Chromosome</location>
    </subcellularLocation>
    <subcellularLocation>
        <location evidence="1">Nucleus</location>
    </subcellularLocation>
</comment>
<evidence type="ECO:0000256" key="6">
    <source>
        <dbReference type="SAM" id="MobiDB-lite"/>
    </source>
</evidence>
<accession>A0A9P5YWA7</accession>
<reference evidence="8" key="1">
    <citation type="submission" date="2020-11" db="EMBL/GenBank/DDBJ databases">
        <authorList>
            <consortium name="DOE Joint Genome Institute"/>
            <person name="Ahrendt S."/>
            <person name="Riley R."/>
            <person name="Andreopoulos W."/>
            <person name="Labutti K."/>
            <person name="Pangilinan J."/>
            <person name="Ruiz-Duenas F.J."/>
            <person name="Barrasa J.M."/>
            <person name="Sanchez-Garcia M."/>
            <person name="Camarero S."/>
            <person name="Miyauchi S."/>
            <person name="Serrano A."/>
            <person name="Linde D."/>
            <person name="Babiker R."/>
            <person name="Drula E."/>
            <person name="Ayuso-Fernandez I."/>
            <person name="Pacheco R."/>
            <person name="Padilla G."/>
            <person name="Ferreira P."/>
            <person name="Barriuso J."/>
            <person name="Kellner H."/>
            <person name="Castanera R."/>
            <person name="Alfaro M."/>
            <person name="Ramirez L."/>
            <person name="Pisabarro A.G."/>
            <person name="Kuo A."/>
            <person name="Tritt A."/>
            <person name="Lipzen A."/>
            <person name="He G."/>
            <person name="Yan M."/>
            <person name="Ng V."/>
            <person name="Cullen D."/>
            <person name="Martin F."/>
            <person name="Rosso M.-N."/>
            <person name="Henrissat B."/>
            <person name="Hibbett D."/>
            <person name="Martinez A.T."/>
            <person name="Grigoriev I.V."/>
        </authorList>
    </citation>
    <scope>NUCLEOTIDE SEQUENCE</scope>
    <source>
        <strain evidence="8">CIRM-BRFM 674</strain>
    </source>
</reference>
<evidence type="ECO:0000256" key="2">
    <source>
        <dbReference type="ARBA" id="ARBA00004286"/>
    </source>
</evidence>
<dbReference type="InterPro" id="IPR011011">
    <property type="entry name" value="Znf_FYVE_PHD"/>
</dbReference>
<feature type="region of interest" description="Disordered" evidence="6">
    <location>
        <begin position="483"/>
        <end position="507"/>
    </location>
</feature>
<evidence type="ECO:0000256" key="4">
    <source>
        <dbReference type="ARBA" id="ARBA00023242"/>
    </source>
</evidence>
<dbReference type="Proteomes" id="UP000807469">
    <property type="component" value="Unassembled WGS sequence"/>
</dbReference>
<dbReference type="GO" id="GO:0003677">
    <property type="term" value="F:DNA binding"/>
    <property type="evidence" value="ECO:0007669"/>
    <property type="project" value="UniProtKB-KW"/>
</dbReference>
<keyword evidence="5" id="KW-0469">Meiosis</keyword>
<keyword evidence="8" id="KW-0238">DNA-binding</keyword>
<keyword evidence="4" id="KW-0539">Nucleus</keyword>
<protein>
    <submittedName>
        <fullName evidence="8">DNA-binding protein</fullName>
    </submittedName>
</protein>
<evidence type="ECO:0000259" key="7">
    <source>
        <dbReference type="PROSITE" id="PS50815"/>
    </source>
</evidence>
<feature type="region of interest" description="Disordered" evidence="6">
    <location>
        <begin position="418"/>
        <end position="460"/>
    </location>
</feature>
<dbReference type="SUPFAM" id="SSF57903">
    <property type="entry name" value="FYVE/PHD zinc finger"/>
    <property type="match status" value="1"/>
</dbReference>
<feature type="domain" description="HORMA" evidence="7">
    <location>
        <begin position="16"/>
        <end position="268"/>
    </location>
</feature>
<evidence type="ECO:0000313" key="8">
    <source>
        <dbReference type="EMBL" id="KAF9475066.1"/>
    </source>
</evidence>
<dbReference type="InterPro" id="IPR036570">
    <property type="entry name" value="HORMA_dom_sf"/>
</dbReference>
<dbReference type="GO" id="GO:0051598">
    <property type="term" value="P:meiotic recombination checkpoint signaling"/>
    <property type="evidence" value="ECO:0007669"/>
    <property type="project" value="TreeGrafter"/>
</dbReference>
<dbReference type="PROSITE" id="PS50815">
    <property type="entry name" value="HORMA"/>
    <property type="match status" value="1"/>
</dbReference>
<dbReference type="GO" id="GO:0005694">
    <property type="term" value="C:chromosome"/>
    <property type="evidence" value="ECO:0007669"/>
    <property type="project" value="UniProtKB-SubCell"/>
</dbReference>
<dbReference type="SUPFAM" id="SSF56019">
    <property type="entry name" value="The spindle assembly checkpoint protein mad2"/>
    <property type="match status" value="1"/>
</dbReference>
<dbReference type="InterPro" id="IPR013083">
    <property type="entry name" value="Znf_RING/FYVE/PHD"/>
</dbReference>
<proteinExistence type="predicted"/>
<dbReference type="AlphaFoldDB" id="A0A9P5YWA7"/>
<name>A0A9P5YWA7_9AGAR</name>
<keyword evidence="3" id="KW-0158">Chromosome</keyword>
<gene>
    <name evidence="8" type="ORF">BDN70DRAFT_936189</name>
</gene>
<dbReference type="GO" id="GO:0005634">
    <property type="term" value="C:nucleus"/>
    <property type="evidence" value="ECO:0007669"/>
    <property type="project" value="UniProtKB-SubCell"/>
</dbReference>
<keyword evidence="9" id="KW-1185">Reference proteome</keyword>
<dbReference type="InterPro" id="IPR003511">
    <property type="entry name" value="HORMA_dom"/>
</dbReference>
<dbReference type="Gene3D" id="3.30.900.10">
    <property type="entry name" value="HORMA domain"/>
    <property type="match status" value="1"/>
</dbReference>
<feature type="compositionally biased region" description="Low complexity" evidence="6">
    <location>
        <begin position="443"/>
        <end position="456"/>
    </location>
</feature>
<dbReference type="GO" id="GO:0007130">
    <property type="term" value="P:synaptonemal complex assembly"/>
    <property type="evidence" value="ECO:0007669"/>
    <property type="project" value="TreeGrafter"/>
</dbReference>
<dbReference type="EMBL" id="MU155349">
    <property type="protein sequence ID" value="KAF9475066.1"/>
    <property type="molecule type" value="Genomic_DNA"/>
</dbReference>
<dbReference type="Gene3D" id="3.30.40.10">
    <property type="entry name" value="Zinc/RING finger domain, C3HC4 (zinc finger)"/>
    <property type="match status" value="1"/>
</dbReference>
<dbReference type="PANTHER" id="PTHR48225:SF7">
    <property type="entry name" value="MEIOSIS-SPECIFIC PROTEIN HOP1"/>
    <property type="match status" value="1"/>
</dbReference>
<dbReference type="PANTHER" id="PTHR48225">
    <property type="entry name" value="HORMA DOMAIN-CONTAINING PROTEIN 1"/>
    <property type="match status" value="1"/>
</dbReference>
<dbReference type="InterPro" id="IPR051294">
    <property type="entry name" value="HORMA_MeioticProgression"/>
</dbReference>
<evidence type="ECO:0000256" key="3">
    <source>
        <dbReference type="ARBA" id="ARBA00022454"/>
    </source>
</evidence>
<sequence length="793" mass="89219">MQNQHTRNTTQSISQSQSLAAVQTLLRAGLGTITYLRNLLPEDNFTRNHFTSVDDFSSLQADASQESTSSRTNVSGFRITTITRGYTDEADRILNYMEYGIFDALEKRYLRSFIFGIYLASFDTKDPNNIVEAYTFNFKYHKIPGSDIFVPLVSLAEKQKKNAEDPLARAIKNGKPPTLRDVKMSVKALLKTLIQAISNMDVLPRRRFATFKVFYTEETPADYEPPHFEPGDAEKDKWFFMTHDLDEVPERTSIGKVDTSHHSVNLNVTSIASYLPSSSEHGDDAIFSGLTANPVRSNLTPIEEATLCKNQIEKQLEDAKNRNLVWPVEDVVDLEDLDAEGEDDPDYIKLADGAFKQIDAISPIGVRNGTGSIEAVPMCEETEEAHFGGISESVPRRLHEIVTEKVQIRTDFEETQPLLLTPKNNGSEAPMPPTSRSNSNYRSTLTPLSTAPTSPAREGFDPEMLKNIRIDVRDAYDTEMLDLETQAPPEELTRDSARLGEQNSGESIMDDTASMSIEPKSDKGVQCDCGLASEGELCYCDGGCQKWFHLWCMGYHTIDDPRLPSKFICFDCRLRKDIHWDLIKVDLYPQMMSKFRDIAIFRRAIKVAQTLKCFTSLQYSGEFGNIWIMERLSEATNAFLILLVPGGDPASAVRMLKLLEDQDYVLRESIGLDDMGLKVATRTKKGKAGAITTAKSKNRKNVQKLRYVFNQKIQSSDSYLDYFKPNEAEMETRLLGLHEFIKPKQTRETQTQTQETQAELVLGPGKRGIPHNLQDQPAKKLKISVAIGVDLAE</sequence>
<organism evidence="8 9">
    <name type="scientific">Pholiota conissans</name>
    <dbReference type="NCBI Taxonomy" id="109636"/>
    <lineage>
        <taxon>Eukaryota</taxon>
        <taxon>Fungi</taxon>
        <taxon>Dikarya</taxon>
        <taxon>Basidiomycota</taxon>
        <taxon>Agaricomycotina</taxon>
        <taxon>Agaricomycetes</taxon>
        <taxon>Agaricomycetidae</taxon>
        <taxon>Agaricales</taxon>
        <taxon>Agaricineae</taxon>
        <taxon>Strophariaceae</taxon>
        <taxon>Pholiota</taxon>
    </lineage>
</organism>
<comment type="caution">
    <text evidence="8">The sequence shown here is derived from an EMBL/GenBank/DDBJ whole genome shotgun (WGS) entry which is preliminary data.</text>
</comment>
<evidence type="ECO:0000256" key="5">
    <source>
        <dbReference type="ARBA" id="ARBA00023254"/>
    </source>
</evidence>
<evidence type="ECO:0000313" key="9">
    <source>
        <dbReference type="Proteomes" id="UP000807469"/>
    </source>
</evidence>